<protein>
    <submittedName>
        <fullName evidence="1">T9SS type A sorting domain-containing protein</fullName>
    </submittedName>
</protein>
<keyword evidence="2" id="KW-1185">Reference proteome</keyword>
<dbReference type="EMBL" id="JAHKPD010000013">
    <property type="protein sequence ID" value="MBU2950925.1"/>
    <property type="molecule type" value="Genomic_DNA"/>
</dbReference>
<organism evidence="1 2">
    <name type="scientific">Pseudotamlana agarivorans</name>
    <dbReference type="NCBI Taxonomy" id="481183"/>
    <lineage>
        <taxon>Bacteria</taxon>
        <taxon>Pseudomonadati</taxon>
        <taxon>Bacteroidota</taxon>
        <taxon>Flavobacteriia</taxon>
        <taxon>Flavobacteriales</taxon>
        <taxon>Flavobacteriaceae</taxon>
        <taxon>Pseudotamlana</taxon>
    </lineage>
</organism>
<gene>
    <name evidence="1" type="ORF">KO493_09460</name>
</gene>
<comment type="caution">
    <text evidence="1">The sequence shown here is derived from an EMBL/GenBank/DDBJ whole genome shotgun (WGS) entry which is preliminary data.</text>
</comment>
<reference evidence="1" key="1">
    <citation type="submission" date="2021-05" db="EMBL/GenBank/DDBJ databases">
        <title>Draft genomes of bacteria isolated from model marine particles.</title>
        <authorList>
            <person name="Datta M.S."/>
            <person name="Schwartzman J.A."/>
            <person name="Enke T.N."/>
            <person name="Saavedra J."/>
            <person name="Cermak N."/>
            <person name="Cordero O.X."/>
        </authorList>
    </citation>
    <scope>NUCLEOTIDE SEQUENCE</scope>
    <source>
        <strain evidence="1">I2M19</strain>
    </source>
</reference>
<dbReference type="Proteomes" id="UP001647509">
    <property type="component" value="Unassembled WGS sequence"/>
</dbReference>
<name>A0ACC5U9H3_9FLAO</name>
<evidence type="ECO:0000313" key="1">
    <source>
        <dbReference type="EMBL" id="MBU2950925.1"/>
    </source>
</evidence>
<evidence type="ECO:0000313" key="2">
    <source>
        <dbReference type="Proteomes" id="UP001647509"/>
    </source>
</evidence>
<proteinExistence type="predicted"/>
<sequence>MKIINRIKTKTWHWAYTSKLGAFLFMALIHNLTQAQVFYTDTDAHIINAIEGSATWTQSGNGDFVYDNNGAAATQRALLYSQNAYQSADGFKLTIEYTSGAIGDDESHNFSFGLISDETDLSNYSGFNPFKTDTSVYSVGVNLTTDGDATARGLNFTNATQRITLDQSGTRTQFGAGETTKVFIEIGEGGFWSYYINDVYEASGALAEGIDLSKSYHVVVYGQDDNGLGKSIQSIKLEKQYAPGERAADKRGNWSANVSYVSDPDKVLRTVDLSGPTGYNSGATQSPLHYVQHKLLEKLALEGADGNAAPIDLITPPWGDFNSDTPDNNFYLDDIMAIKAKGYKVLGYTNCKNMMGVSGADYDEIVSRWKAWCDNDPEAQAFINSQPYHTGIWNRTTQQYEDATATFPERKYMFCYAEFVIKDFSIRYNKHMSSYQFDAASTVASIGGDNATSGLIEEQRIYQAFSNAARAGNPDLAVCYNIGRGSVNFNSFPFAPAVRFEDYTFGHAYGGNTDHGNKANGAFDRNYNHILRMMDTNGYVHEGGAWTWDDKIVGNFHSKLSTTAWGTGPNPAWETDDLIQWTSEALNAGGSMVWSGSFNAVEGDNIMYRDWAWEQLKAIDDYLAAHQYPNNPNWAKAYTVLPPAYIGQSYYHKLIEEVDFWDPEGDDISAILPISNAPSWLTITEDSANPGHWILSGIPDESSETLHNFELEAVDANNFSGVRAVELQVNKVNSALTDPGDGTPVWISDLIAIDIFKFEELDYRLNRGLVFEDFDGDNLTVEIVGDATWVTIEALSPNVWNLGGTPECLGLYEIELALSDGTNTTYTTVAINVVEPQFPNMSMNSIVGSVWDYSDDGQGSTMYTFNSGNRQFWRRAILYSNESFQSDDGFELKVNYDTGILTQSGAHNLSFGLISADTDMENYQSGAGNVTLNPFGNDTSVYSFGVNLTLSLGATFQGLNFTNESTVTNLDVSGTNVQFVDGNVPTEVILKIGENGEWSYSIAGIEEASGVISGGFDLTKKYHVVVYGQDDDGGGKTIHSVSLNTCLDDGTLGTDDLSEATSLDIYPNPVSTTFQIRNQQGSKIEIYNLLGVLQHQEDVLINNHAINVQSLVSGMYLVKVINGDDIAVRKIIKR</sequence>
<accession>A0ACC5U9H3</accession>